<evidence type="ECO:0000313" key="2">
    <source>
        <dbReference type="Proteomes" id="UP001565927"/>
    </source>
</evidence>
<accession>A0ABV4H9F9</accession>
<dbReference type="RefSeq" id="WP_370443253.1">
    <property type="nucleotide sequence ID" value="NZ_JBGFTU010000045.1"/>
</dbReference>
<proteinExistence type="predicted"/>
<keyword evidence="2" id="KW-1185">Reference proteome</keyword>
<evidence type="ECO:0000313" key="1">
    <source>
        <dbReference type="EMBL" id="MEZ0167046.1"/>
    </source>
</evidence>
<gene>
    <name evidence="1" type="ORF">AB2L27_20020</name>
</gene>
<keyword evidence="1" id="KW-0808">Transferase</keyword>
<dbReference type="EMBL" id="JBGFTU010000045">
    <property type="protein sequence ID" value="MEZ0167046.1"/>
    <property type="molecule type" value="Genomic_DNA"/>
</dbReference>
<protein>
    <submittedName>
        <fullName evidence="1">Nucleotidyl transferase AbiEii/AbiGii toxin family protein</fullName>
    </submittedName>
</protein>
<dbReference type="InterPro" id="IPR014942">
    <property type="entry name" value="AbiEii"/>
</dbReference>
<dbReference type="Pfam" id="PF08843">
    <property type="entry name" value="AbiEii"/>
    <property type="match status" value="1"/>
</dbReference>
<reference evidence="1 2" key="1">
    <citation type="submission" date="2024-07" db="EMBL/GenBank/DDBJ databases">
        <authorList>
            <person name="Thanompreechachai J."/>
            <person name="Duangmal K."/>
        </authorList>
    </citation>
    <scope>NUCLEOTIDE SEQUENCE [LARGE SCALE GENOMIC DNA]</scope>
    <source>
        <strain evidence="1 2">LSe6-4</strain>
    </source>
</reference>
<dbReference type="GO" id="GO:0016740">
    <property type="term" value="F:transferase activity"/>
    <property type="evidence" value="ECO:0007669"/>
    <property type="project" value="UniProtKB-KW"/>
</dbReference>
<dbReference type="Proteomes" id="UP001565927">
    <property type="component" value="Unassembled WGS sequence"/>
</dbReference>
<comment type="caution">
    <text evidence="1">The sequence shown here is derived from an EMBL/GenBank/DDBJ whole genome shotgun (WGS) entry which is preliminary data.</text>
</comment>
<name>A0ABV4H9F9_9ACTN</name>
<sequence>MDLLARQRHVTRLLLAATADHGFVLAGSGAIREHAMIDRPTEDVDLFTDSLDAGGFAEAVEVGTAALRTAGYRVEEVRRADVFARLEVSAEDGAVLEVDLAVDWREHPATVLEVGPVLSRDDAVANKVGALFSRAEARDFLDVDAIRRTGVYTDEELLKLAEKLSSKG</sequence>
<organism evidence="1 2">
    <name type="scientific">Kineococcus halophytocola</name>
    <dbReference type="NCBI Taxonomy" id="3234027"/>
    <lineage>
        <taxon>Bacteria</taxon>
        <taxon>Bacillati</taxon>
        <taxon>Actinomycetota</taxon>
        <taxon>Actinomycetes</taxon>
        <taxon>Kineosporiales</taxon>
        <taxon>Kineosporiaceae</taxon>
        <taxon>Kineococcus</taxon>
    </lineage>
</organism>